<reference evidence="2 3" key="1">
    <citation type="submission" date="2021-12" db="EMBL/GenBank/DDBJ databases">
        <title>Genome seq of p7.</title>
        <authorList>
            <person name="Seo T."/>
        </authorList>
    </citation>
    <scope>NUCLEOTIDE SEQUENCE [LARGE SCALE GENOMIC DNA]</scope>
    <source>
        <strain evidence="2 3">P7</strain>
    </source>
</reference>
<feature type="transmembrane region" description="Helical" evidence="1">
    <location>
        <begin position="92"/>
        <end position="112"/>
    </location>
</feature>
<proteinExistence type="predicted"/>
<evidence type="ECO:0000313" key="3">
    <source>
        <dbReference type="Proteomes" id="UP001201463"/>
    </source>
</evidence>
<keyword evidence="3" id="KW-1185">Reference proteome</keyword>
<dbReference type="RefSeq" id="WP_233393118.1">
    <property type="nucleotide sequence ID" value="NZ_JAJTWT010000006.1"/>
</dbReference>
<dbReference type="Proteomes" id="UP001201463">
    <property type="component" value="Unassembled WGS sequence"/>
</dbReference>
<keyword evidence="1" id="KW-0472">Membrane</keyword>
<feature type="transmembrane region" description="Helical" evidence="1">
    <location>
        <begin position="446"/>
        <end position="467"/>
    </location>
</feature>
<keyword evidence="1" id="KW-0812">Transmembrane</keyword>
<name>A0ABS8XHF1_9BURK</name>
<feature type="transmembrane region" description="Helical" evidence="1">
    <location>
        <begin position="118"/>
        <end position="136"/>
    </location>
</feature>
<protein>
    <submittedName>
        <fullName evidence="2">Uncharacterized protein</fullName>
    </submittedName>
</protein>
<evidence type="ECO:0000256" key="1">
    <source>
        <dbReference type="SAM" id="Phobius"/>
    </source>
</evidence>
<feature type="transmembrane region" description="Helical" evidence="1">
    <location>
        <begin position="49"/>
        <end position="72"/>
    </location>
</feature>
<accession>A0ABS8XHF1</accession>
<keyword evidence="1" id="KW-1133">Transmembrane helix</keyword>
<gene>
    <name evidence="2" type="ORF">LXT12_15595</name>
</gene>
<dbReference type="EMBL" id="JAJTWT010000006">
    <property type="protein sequence ID" value="MCE4538675.1"/>
    <property type="molecule type" value="Genomic_DNA"/>
</dbReference>
<feature type="transmembrane region" description="Helical" evidence="1">
    <location>
        <begin position="177"/>
        <end position="196"/>
    </location>
</feature>
<evidence type="ECO:0000313" key="2">
    <source>
        <dbReference type="EMBL" id="MCE4538675.1"/>
    </source>
</evidence>
<feature type="transmembrane region" description="Helical" evidence="1">
    <location>
        <begin position="281"/>
        <end position="302"/>
    </location>
</feature>
<feature type="transmembrane region" description="Helical" evidence="1">
    <location>
        <begin position="421"/>
        <end position="440"/>
    </location>
</feature>
<organism evidence="2 3">
    <name type="scientific">Pelomonas caseinilytica</name>
    <dbReference type="NCBI Taxonomy" id="2906763"/>
    <lineage>
        <taxon>Bacteria</taxon>
        <taxon>Pseudomonadati</taxon>
        <taxon>Pseudomonadota</taxon>
        <taxon>Betaproteobacteria</taxon>
        <taxon>Burkholderiales</taxon>
        <taxon>Sphaerotilaceae</taxon>
        <taxon>Roseateles</taxon>
    </lineage>
</organism>
<comment type="caution">
    <text evidence="2">The sequence shown here is derived from an EMBL/GenBank/DDBJ whole genome shotgun (WGS) entry which is preliminary data.</text>
</comment>
<feature type="transmembrane region" description="Helical" evidence="1">
    <location>
        <begin position="314"/>
        <end position="337"/>
    </location>
</feature>
<sequence>MNAAAWNQMLLAPWRQRDRMAPWGRRLLAALMLLSIAAALYVAPGLWPQVVAASLALAAATLWMVLIGSLLVQNHPHAARFVPGHARQLRQAALAAWALLSATAAVLPWLLLPGTPSLPALLLLSAAVLAFAAWAVRQWMLWFLLSFGPALFFGAGLDRRLAPLWQALRALWEAQTLPVLALGLFGLGWAVARLFGDGDAAHLQAYACRARLQRAARGGMNGKRDDAGAFGRPGEWLARPFDRAAAAWLRHTLATARPDEASVMQRAEIVLHGQQHWLRQALGTLFALGLAALGFLFAFTMAGKDLQGHWQQGAYGMAIGLASMGFNPGFSLPNMLWHSRREQALLRLLPGMPLGARQNHALAWMQLRQCLVAWTLTTAALAGLAHATGDTSLLCLALGTLPLSPGALLRPPARMKAPSAWTVALPIFGFLVLGWGLYALQKHWSVPLPLLAAASVAATLAVGAWCWRRALRAPDALPAGRCA</sequence>
<feature type="transmembrane region" description="Helical" evidence="1">
    <location>
        <begin position="141"/>
        <end position="157"/>
    </location>
</feature>